<reference evidence="1 2" key="1">
    <citation type="submission" date="2019-11" db="EMBL/GenBank/DDBJ databases">
        <title>Novel species isolated from a subtropical stream in China.</title>
        <authorList>
            <person name="Lu H."/>
        </authorList>
    </citation>
    <scope>NUCLEOTIDE SEQUENCE [LARGE SCALE GENOMIC DNA]</scope>
    <source>
        <strain evidence="1 2">FT26W</strain>
    </source>
</reference>
<accession>A0A844D1L9</accession>
<comment type="caution">
    <text evidence="1">The sequence shown here is derived from an EMBL/GenBank/DDBJ whole genome shotgun (WGS) entry which is preliminary data.</text>
</comment>
<dbReference type="EMBL" id="WKJL01000002">
    <property type="protein sequence ID" value="MRW83665.1"/>
    <property type="molecule type" value="Genomic_DNA"/>
</dbReference>
<dbReference type="Pfam" id="PF04365">
    <property type="entry name" value="BrnT_toxin"/>
    <property type="match status" value="1"/>
</dbReference>
<dbReference type="AlphaFoldDB" id="A0A844D1L9"/>
<organism evidence="1 2">
    <name type="scientific">Duganella aquatilis</name>
    <dbReference type="NCBI Taxonomy" id="2666082"/>
    <lineage>
        <taxon>Bacteria</taxon>
        <taxon>Pseudomonadati</taxon>
        <taxon>Pseudomonadota</taxon>
        <taxon>Betaproteobacteria</taxon>
        <taxon>Burkholderiales</taxon>
        <taxon>Oxalobacteraceae</taxon>
        <taxon>Telluria group</taxon>
        <taxon>Duganella</taxon>
    </lineage>
</organism>
<keyword evidence="2" id="KW-1185">Reference proteome</keyword>
<dbReference type="Proteomes" id="UP000439986">
    <property type="component" value="Unassembled WGS sequence"/>
</dbReference>
<proteinExistence type="predicted"/>
<sequence length="92" mass="10254">MSKVVGEARRKAEGGLRLYGIPEYASANSRIAATICHFDADSPLDEDRYVAIGFSAARLLAVVFVNRDADTTRIISARKALRSEEKRYERGY</sequence>
<protein>
    <submittedName>
        <fullName evidence="1">BrnT family toxin</fullName>
    </submittedName>
</protein>
<gene>
    <name evidence="1" type="ORF">GJ698_06100</name>
</gene>
<dbReference type="InterPro" id="IPR038573">
    <property type="entry name" value="BrnT_sf"/>
</dbReference>
<dbReference type="Gene3D" id="3.10.450.530">
    <property type="entry name" value="Ribonuclease toxin, BrnT, of type II toxin-antitoxin system"/>
    <property type="match status" value="1"/>
</dbReference>
<name>A0A844D1L9_9BURK</name>
<dbReference type="InterPro" id="IPR007460">
    <property type="entry name" value="BrnT_toxin"/>
</dbReference>
<evidence type="ECO:0000313" key="2">
    <source>
        <dbReference type="Proteomes" id="UP000439986"/>
    </source>
</evidence>
<evidence type="ECO:0000313" key="1">
    <source>
        <dbReference type="EMBL" id="MRW83665.1"/>
    </source>
</evidence>